<evidence type="ECO:0000256" key="3">
    <source>
        <dbReference type="ARBA" id="ARBA00022729"/>
    </source>
</evidence>
<evidence type="ECO:0000259" key="5">
    <source>
        <dbReference type="Pfam" id="PF00496"/>
    </source>
</evidence>
<evidence type="ECO:0000256" key="4">
    <source>
        <dbReference type="SAM" id="MobiDB-lite"/>
    </source>
</evidence>
<dbReference type="InterPro" id="IPR030678">
    <property type="entry name" value="Peptide/Ni-bd"/>
</dbReference>
<dbReference type="OrthoDB" id="37176at2157"/>
<dbReference type="InterPro" id="IPR000914">
    <property type="entry name" value="SBP_5_dom"/>
</dbReference>
<keyword evidence="3" id="KW-0732">Signal</keyword>
<keyword evidence="7" id="KW-1185">Reference proteome</keyword>
<feature type="domain" description="Solute-binding protein family 5" evidence="5">
    <location>
        <begin position="112"/>
        <end position="469"/>
    </location>
</feature>
<dbReference type="PROSITE" id="PS51318">
    <property type="entry name" value="TAT"/>
    <property type="match status" value="1"/>
</dbReference>
<name>M0E3F8_9EURY</name>
<dbReference type="PIRSF" id="PIRSF002741">
    <property type="entry name" value="MppA"/>
    <property type="match status" value="1"/>
</dbReference>
<comment type="similarity">
    <text evidence="1">Belongs to the bacterial solute-binding protein 5 family.</text>
</comment>
<dbReference type="Pfam" id="PF00496">
    <property type="entry name" value="SBP_bac_5"/>
    <property type="match status" value="1"/>
</dbReference>
<dbReference type="RefSeq" id="WP_008444274.1">
    <property type="nucleotide sequence ID" value="NZ_AOJK01000063.1"/>
</dbReference>
<dbReference type="GO" id="GO:1904680">
    <property type="term" value="F:peptide transmembrane transporter activity"/>
    <property type="evidence" value="ECO:0007669"/>
    <property type="project" value="TreeGrafter"/>
</dbReference>
<evidence type="ECO:0000256" key="2">
    <source>
        <dbReference type="ARBA" id="ARBA00022448"/>
    </source>
</evidence>
<dbReference type="PATRIC" id="fig|1227465.4.peg.2464"/>
<dbReference type="GO" id="GO:0043190">
    <property type="term" value="C:ATP-binding cassette (ABC) transporter complex"/>
    <property type="evidence" value="ECO:0007669"/>
    <property type="project" value="InterPro"/>
</dbReference>
<dbReference type="GO" id="GO:0015833">
    <property type="term" value="P:peptide transport"/>
    <property type="evidence" value="ECO:0007669"/>
    <property type="project" value="TreeGrafter"/>
</dbReference>
<dbReference type="PANTHER" id="PTHR30290:SF9">
    <property type="entry name" value="OLIGOPEPTIDE-BINDING PROTEIN APPA"/>
    <property type="match status" value="1"/>
</dbReference>
<gene>
    <name evidence="6" type="ORF">C463_12742</name>
</gene>
<dbReference type="CDD" id="cd00995">
    <property type="entry name" value="PBP2_NikA_DppA_OppA_like"/>
    <property type="match status" value="1"/>
</dbReference>
<keyword evidence="2" id="KW-0813">Transport</keyword>
<dbReference type="Gene3D" id="3.10.105.10">
    <property type="entry name" value="Dipeptide-binding Protein, Domain 3"/>
    <property type="match status" value="1"/>
</dbReference>
<proteinExistence type="inferred from homology"/>
<evidence type="ECO:0000313" key="6">
    <source>
        <dbReference type="EMBL" id="ELZ41548.1"/>
    </source>
</evidence>
<dbReference type="AlphaFoldDB" id="M0E3F8"/>
<dbReference type="PANTHER" id="PTHR30290">
    <property type="entry name" value="PERIPLASMIC BINDING COMPONENT OF ABC TRANSPORTER"/>
    <property type="match status" value="1"/>
</dbReference>
<feature type="compositionally biased region" description="Gly residues" evidence="4">
    <location>
        <begin position="29"/>
        <end position="65"/>
    </location>
</feature>
<dbReference type="Proteomes" id="UP000011586">
    <property type="component" value="Unassembled WGS sequence"/>
</dbReference>
<protein>
    <submittedName>
        <fullName evidence="6">Family 5 extracellular solute-binding protein</fullName>
    </submittedName>
</protein>
<dbReference type="Gene3D" id="3.40.190.10">
    <property type="entry name" value="Periplasmic binding protein-like II"/>
    <property type="match status" value="1"/>
</dbReference>
<dbReference type="InterPro" id="IPR006311">
    <property type="entry name" value="TAT_signal"/>
</dbReference>
<dbReference type="STRING" id="1227465.C463_12742"/>
<dbReference type="EMBL" id="AOJK01000063">
    <property type="protein sequence ID" value="ELZ41548.1"/>
    <property type="molecule type" value="Genomic_DNA"/>
</dbReference>
<comment type="caution">
    <text evidence="6">The sequence shown here is derived from an EMBL/GenBank/DDBJ whole genome shotgun (WGS) entry which is preliminary data.</text>
</comment>
<dbReference type="PROSITE" id="PS51257">
    <property type="entry name" value="PROKAR_LIPOPROTEIN"/>
    <property type="match status" value="1"/>
</dbReference>
<sequence>MRRQHTQRISRRKVLAGGAAGTSLLLAGCAGGGDGSDGSDGSDGGDGSDGSDGGDGSDGSDGSDGGSASSLYFAQAKGPLDMDPVVMNDVPSAQVAGQIFDGLYEYSDGVSLEPKIAAEMPTVEREGTRFIVPIREDAQFQNGDPVTAEDVVHTIMAPVEEQTENASEVDMVDTGEAIDEHTAQFDLKYPYGAFTIAMARNVVNASVRQEDTEAYNTEPVTSGPYQLAEWEPEGFATLERWDDYWDSDNLPEIGTVEFEPIVEQTTRVTELETGNVDIIESIPPQLYETVEANQSATLTEEPGIGYFYLAFNCNEGPTSDPLVREAVDYCVSMDQAVENFVEPAGVRQSSPYPSSISEEWDFPTDEWSDIQHDQDLEEAQALFEEAGVPMDYNWRIIVPPDNKREQIGISIGDGLQNAGFQNVEVQRLDWGTFLDTYNTGSESDYNMYTLGWSGSPDPDTFAYNLLSQETEGVTNGTFHGYDEASQKLTQARESADREERRQLYVDATTSLLEGRVHLPAYNLNNSYGVRNVVEGFSSHPISTEIQLDGATVSR</sequence>
<organism evidence="6 7">
    <name type="scientific">Halorubrum californiense DSM 19288</name>
    <dbReference type="NCBI Taxonomy" id="1227465"/>
    <lineage>
        <taxon>Archaea</taxon>
        <taxon>Methanobacteriati</taxon>
        <taxon>Methanobacteriota</taxon>
        <taxon>Stenosarchaea group</taxon>
        <taxon>Halobacteria</taxon>
        <taxon>Halobacteriales</taxon>
        <taxon>Haloferacaceae</taxon>
        <taxon>Halorubrum</taxon>
    </lineage>
</organism>
<accession>M0E3F8</accession>
<dbReference type="InterPro" id="IPR039424">
    <property type="entry name" value="SBP_5"/>
</dbReference>
<dbReference type="SUPFAM" id="SSF53850">
    <property type="entry name" value="Periplasmic binding protein-like II"/>
    <property type="match status" value="1"/>
</dbReference>
<feature type="region of interest" description="Disordered" evidence="4">
    <location>
        <begin position="27"/>
        <end position="70"/>
    </location>
</feature>
<evidence type="ECO:0000256" key="1">
    <source>
        <dbReference type="ARBA" id="ARBA00005695"/>
    </source>
</evidence>
<reference evidence="6 7" key="1">
    <citation type="journal article" date="2014" name="PLoS Genet.">
        <title>Phylogenetically driven sequencing of extremely halophilic archaea reveals strategies for static and dynamic osmo-response.</title>
        <authorList>
            <person name="Becker E.A."/>
            <person name="Seitzer P.M."/>
            <person name="Tritt A."/>
            <person name="Larsen D."/>
            <person name="Krusor M."/>
            <person name="Yao A.I."/>
            <person name="Wu D."/>
            <person name="Madern D."/>
            <person name="Eisen J.A."/>
            <person name="Darling A.E."/>
            <person name="Facciotti M.T."/>
        </authorList>
    </citation>
    <scope>NUCLEOTIDE SEQUENCE [LARGE SCALE GENOMIC DNA]</scope>
    <source>
        <strain evidence="6 7">DSM 19288</strain>
    </source>
</reference>
<evidence type="ECO:0000313" key="7">
    <source>
        <dbReference type="Proteomes" id="UP000011586"/>
    </source>
</evidence>
<dbReference type="Gene3D" id="3.90.76.10">
    <property type="entry name" value="Dipeptide-binding Protein, Domain 1"/>
    <property type="match status" value="1"/>
</dbReference>
<dbReference type="GO" id="GO:0042597">
    <property type="term" value="C:periplasmic space"/>
    <property type="evidence" value="ECO:0007669"/>
    <property type="project" value="UniProtKB-ARBA"/>
</dbReference>